<dbReference type="EMBL" id="BAAAHK010000017">
    <property type="protein sequence ID" value="GAA0955839.1"/>
    <property type="molecule type" value="Genomic_DNA"/>
</dbReference>
<evidence type="ECO:0000313" key="2">
    <source>
        <dbReference type="Proteomes" id="UP001500542"/>
    </source>
</evidence>
<gene>
    <name evidence="1" type="ORF">GCM10009554_64320</name>
</gene>
<dbReference type="Proteomes" id="UP001500542">
    <property type="component" value="Unassembled WGS sequence"/>
</dbReference>
<accession>A0ABN1RER1</accession>
<sequence>MYGYVSLGFWWPVFEPALRDGVDLELVGRCFGVVEAMLSCPDREVRDPAVIRVVPYLLEPAWRSMVGRYAGPVTLGELREQGFGFVAPVLGGYGEYLAGRFPAWREAIGKVVGARVVDRYVADALTRVVLVGVLRSAVEAADDELLDRWYEAVDEVLASPDDELTDAVLREVPRAVWETAGRARAAHCGPLLVSAIDDRYGTGMWRAKGDWADEVEPRTKVSVEIYQYGGDLLMHGRRYCRLEETWPAVRPFVRTPVASTPDEIGAVVAGMLTELAEADDSSEPVHHLLDEFLEFVGGVDWPTLYSQSVLATVEHLPPDGGLQFWSHEGTWQAGVFVRHPTDSSTTAYPESQADLGTSVLAALDRSSTTGWGGSVGE</sequence>
<reference evidence="1 2" key="1">
    <citation type="journal article" date="2019" name="Int. J. Syst. Evol. Microbiol.">
        <title>The Global Catalogue of Microorganisms (GCM) 10K type strain sequencing project: providing services to taxonomists for standard genome sequencing and annotation.</title>
        <authorList>
            <consortium name="The Broad Institute Genomics Platform"/>
            <consortium name="The Broad Institute Genome Sequencing Center for Infectious Disease"/>
            <person name="Wu L."/>
            <person name="Ma J."/>
        </authorList>
    </citation>
    <scope>NUCLEOTIDE SEQUENCE [LARGE SCALE GENOMIC DNA]</scope>
    <source>
        <strain evidence="1 2">JCM 10977</strain>
    </source>
</reference>
<keyword evidence="2" id="KW-1185">Reference proteome</keyword>
<organism evidence="1 2">
    <name type="scientific">Kribbella koreensis</name>
    <dbReference type="NCBI Taxonomy" id="57909"/>
    <lineage>
        <taxon>Bacteria</taxon>
        <taxon>Bacillati</taxon>
        <taxon>Actinomycetota</taxon>
        <taxon>Actinomycetes</taxon>
        <taxon>Propionibacteriales</taxon>
        <taxon>Kribbellaceae</taxon>
        <taxon>Kribbella</taxon>
    </lineage>
</organism>
<protein>
    <submittedName>
        <fullName evidence="1">Uncharacterized protein</fullName>
    </submittedName>
</protein>
<name>A0ABN1RER1_9ACTN</name>
<comment type="caution">
    <text evidence="1">The sequence shown here is derived from an EMBL/GenBank/DDBJ whole genome shotgun (WGS) entry which is preliminary data.</text>
</comment>
<proteinExistence type="predicted"/>
<evidence type="ECO:0000313" key="1">
    <source>
        <dbReference type="EMBL" id="GAA0955839.1"/>
    </source>
</evidence>